<proteinExistence type="predicted"/>
<name>G4A6V1_AGGAC</name>
<protein>
    <submittedName>
        <fullName evidence="1">Uncharacterized protein</fullName>
    </submittedName>
</protein>
<organism evidence="1 2">
    <name type="scientific">Aggregatibacter actinomycetemcomitans serotype e str. SC1083</name>
    <dbReference type="NCBI Taxonomy" id="907488"/>
    <lineage>
        <taxon>Bacteria</taxon>
        <taxon>Pseudomonadati</taxon>
        <taxon>Pseudomonadota</taxon>
        <taxon>Gammaproteobacteria</taxon>
        <taxon>Pasteurellales</taxon>
        <taxon>Pasteurellaceae</taxon>
        <taxon>Aggregatibacter</taxon>
    </lineage>
</organism>
<evidence type="ECO:0000313" key="2">
    <source>
        <dbReference type="Proteomes" id="UP000005508"/>
    </source>
</evidence>
<gene>
    <name evidence="1" type="ORF">SC1083_0541</name>
</gene>
<accession>G4A6V1</accession>
<reference evidence="1 2" key="1">
    <citation type="submission" date="2010-10" db="EMBL/GenBank/DDBJ databases">
        <authorList>
            <person name="Chen C."/>
            <person name="Kittichotirat W."/>
            <person name="Asikainen S."/>
            <person name="Bumgarner R."/>
        </authorList>
    </citation>
    <scope>NUCLEOTIDE SEQUENCE [LARGE SCALE GENOMIC DNA]</scope>
    <source>
        <strain evidence="1 2">SC1083</strain>
    </source>
</reference>
<dbReference type="AlphaFoldDB" id="G4A6V1"/>
<comment type="caution">
    <text evidence="1">The sequence shown here is derived from an EMBL/GenBank/DDBJ whole genome shotgun (WGS) entry which is preliminary data.</text>
</comment>
<dbReference type="Proteomes" id="UP000005508">
    <property type="component" value="Unassembled WGS sequence"/>
</dbReference>
<dbReference type="EMBL" id="AEJM01000016">
    <property type="protein sequence ID" value="EGY34155.1"/>
    <property type="molecule type" value="Genomic_DNA"/>
</dbReference>
<evidence type="ECO:0000313" key="1">
    <source>
        <dbReference type="EMBL" id="EGY34155.1"/>
    </source>
</evidence>
<sequence>MLFSLIKTLYKLLHNKKMCSIKKHTFYDVCFLNMISTYL</sequence>